<keyword evidence="2 3" id="KW-0802">TPR repeat</keyword>
<keyword evidence="1" id="KW-0677">Repeat</keyword>
<evidence type="ECO:0000256" key="2">
    <source>
        <dbReference type="ARBA" id="ARBA00022803"/>
    </source>
</evidence>
<evidence type="ECO:0000313" key="4">
    <source>
        <dbReference type="EMBL" id="QEL17323.1"/>
    </source>
</evidence>
<dbReference type="InterPro" id="IPR016024">
    <property type="entry name" value="ARM-type_fold"/>
</dbReference>
<dbReference type="Pfam" id="PF13646">
    <property type="entry name" value="HEAT_2"/>
    <property type="match status" value="1"/>
</dbReference>
<dbReference type="PROSITE" id="PS50005">
    <property type="entry name" value="TPR"/>
    <property type="match status" value="1"/>
</dbReference>
<name>A0A5C1AGF4_9BACT</name>
<sequence>MPEPLIVTFYLKLPQPSPADDQELWQAGVQEAIRDFRNAVRNNYSEGTLQRLVTHADPLARQGSVLALGLIGTLASNPVIAAALRDSDWLVRRFAEDALWEIWYRGDNSEHCWCLQQAMQLNDFAQTIAALDDLIREAPEFAEAYNQRAILLFRRGEFSRSVTDCKSVLRMNPFHFGAAAGLGQCFLKMNKPRAALKAFKQALELNPALEDLRQAVQALREALDDGD</sequence>
<feature type="repeat" description="TPR" evidence="3">
    <location>
        <begin position="176"/>
        <end position="209"/>
    </location>
</feature>
<dbReference type="SMART" id="SM00028">
    <property type="entry name" value="TPR"/>
    <property type="match status" value="2"/>
</dbReference>
<dbReference type="GO" id="GO:0060090">
    <property type="term" value="F:molecular adaptor activity"/>
    <property type="evidence" value="ECO:0007669"/>
    <property type="project" value="TreeGrafter"/>
</dbReference>
<dbReference type="EMBL" id="CP042425">
    <property type="protein sequence ID" value="QEL17323.1"/>
    <property type="molecule type" value="Genomic_DNA"/>
</dbReference>
<dbReference type="InterPro" id="IPR019734">
    <property type="entry name" value="TPR_rpt"/>
</dbReference>
<dbReference type="GO" id="GO:0016020">
    <property type="term" value="C:membrane"/>
    <property type="evidence" value="ECO:0007669"/>
    <property type="project" value="TreeGrafter"/>
</dbReference>
<dbReference type="SUPFAM" id="SSF48371">
    <property type="entry name" value="ARM repeat"/>
    <property type="match status" value="1"/>
</dbReference>
<dbReference type="SUPFAM" id="SSF48452">
    <property type="entry name" value="TPR-like"/>
    <property type="match status" value="1"/>
</dbReference>
<proteinExistence type="predicted"/>
<evidence type="ECO:0000313" key="5">
    <source>
        <dbReference type="Proteomes" id="UP000324974"/>
    </source>
</evidence>
<dbReference type="GO" id="GO:0006620">
    <property type="term" value="P:post-translational protein targeting to endoplasmic reticulum membrane"/>
    <property type="evidence" value="ECO:0007669"/>
    <property type="project" value="TreeGrafter"/>
</dbReference>
<organism evidence="4 5">
    <name type="scientific">Limnoglobus roseus</name>
    <dbReference type="NCBI Taxonomy" id="2598579"/>
    <lineage>
        <taxon>Bacteria</taxon>
        <taxon>Pseudomonadati</taxon>
        <taxon>Planctomycetota</taxon>
        <taxon>Planctomycetia</taxon>
        <taxon>Gemmatales</taxon>
        <taxon>Gemmataceae</taxon>
        <taxon>Limnoglobus</taxon>
    </lineage>
</organism>
<dbReference type="Pfam" id="PF13432">
    <property type="entry name" value="TPR_16"/>
    <property type="match status" value="1"/>
</dbReference>
<dbReference type="InterPro" id="IPR047150">
    <property type="entry name" value="SGT"/>
</dbReference>
<dbReference type="AlphaFoldDB" id="A0A5C1AGF4"/>
<evidence type="ECO:0000256" key="3">
    <source>
        <dbReference type="PROSITE-ProRule" id="PRU00339"/>
    </source>
</evidence>
<dbReference type="OrthoDB" id="256486at2"/>
<dbReference type="KEGG" id="lrs:PX52LOC_04306"/>
<accession>A0A5C1AGF4</accession>
<dbReference type="Gene3D" id="1.25.40.10">
    <property type="entry name" value="Tetratricopeptide repeat domain"/>
    <property type="match status" value="1"/>
</dbReference>
<protein>
    <submittedName>
        <fullName evidence="4">Tetratricopeptide repeat protein</fullName>
    </submittedName>
</protein>
<dbReference type="RefSeq" id="WP_149111951.1">
    <property type="nucleotide sequence ID" value="NZ_CP042425.1"/>
</dbReference>
<dbReference type="Proteomes" id="UP000324974">
    <property type="component" value="Chromosome"/>
</dbReference>
<dbReference type="Gene3D" id="1.25.10.10">
    <property type="entry name" value="Leucine-rich Repeat Variant"/>
    <property type="match status" value="1"/>
</dbReference>
<dbReference type="InterPro" id="IPR011989">
    <property type="entry name" value="ARM-like"/>
</dbReference>
<evidence type="ECO:0000256" key="1">
    <source>
        <dbReference type="ARBA" id="ARBA00022737"/>
    </source>
</evidence>
<dbReference type="PANTHER" id="PTHR45831:SF2">
    <property type="entry name" value="LD24721P"/>
    <property type="match status" value="1"/>
</dbReference>
<reference evidence="5" key="1">
    <citation type="submission" date="2019-08" db="EMBL/GenBank/DDBJ databases">
        <title>Limnoglobus roseus gen. nov., sp. nov., a novel freshwater planctomycete with a giant genome from the family Gemmataceae.</title>
        <authorList>
            <person name="Kulichevskaya I.S."/>
            <person name="Naumoff D.G."/>
            <person name="Miroshnikov K."/>
            <person name="Ivanova A."/>
            <person name="Philippov D.A."/>
            <person name="Hakobyan A."/>
            <person name="Rijpstra I.C."/>
            <person name="Sinninghe Damste J.S."/>
            <person name="Liesack W."/>
            <person name="Dedysh S.N."/>
        </authorList>
    </citation>
    <scope>NUCLEOTIDE SEQUENCE [LARGE SCALE GENOMIC DNA]</scope>
    <source>
        <strain evidence="5">PX52</strain>
    </source>
</reference>
<dbReference type="PANTHER" id="PTHR45831">
    <property type="entry name" value="LD24721P"/>
    <property type="match status" value="1"/>
</dbReference>
<keyword evidence="5" id="KW-1185">Reference proteome</keyword>
<dbReference type="InterPro" id="IPR011990">
    <property type="entry name" value="TPR-like_helical_dom_sf"/>
</dbReference>
<dbReference type="GO" id="GO:0072380">
    <property type="term" value="C:TRC complex"/>
    <property type="evidence" value="ECO:0007669"/>
    <property type="project" value="TreeGrafter"/>
</dbReference>
<dbReference type="Pfam" id="PF00515">
    <property type="entry name" value="TPR_1"/>
    <property type="match status" value="1"/>
</dbReference>
<gene>
    <name evidence="4" type="ORF">PX52LOC_04306</name>
</gene>